<protein>
    <recommendedName>
        <fullName evidence="3">Thioredoxin reductase</fullName>
    </recommendedName>
</protein>
<sequence length="75" mass="7150">MRDLTGGAGRSFESGIAGTTAVPGVWVAGNATDPTAQVGASAAAGALAGAHINADLATADTETALTAARHDSALT</sequence>
<dbReference type="AlphaFoldDB" id="A0A239NVX9"/>
<dbReference type="Gene3D" id="3.50.50.60">
    <property type="entry name" value="FAD/NAD(P)-binding domain"/>
    <property type="match status" value="1"/>
</dbReference>
<evidence type="ECO:0000313" key="2">
    <source>
        <dbReference type="Proteomes" id="UP000198280"/>
    </source>
</evidence>
<evidence type="ECO:0008006" key="3">
    <source>
        <dbReference type="Google" id="ProtNLM"/>
    </source>
</evidence>
<gene>
    <name evidence="1" type="ORF">SAMN05216252_1502</name>
</gene>
<reference evidence="1 2" key="1">
    <citation type="submission" date="2017-06" db="EMBL/GenBank/DDBJ databases">
        <authorList>
            <person name="Kim H.J."/>
            <person name="Triplett B.A."/>
        </authorList>
    </citation>
    <scope>NUCLEOTIDE SEQUENCE [LARGE SCALE GENOMIC DNA]</scope>
    <source>
        <strain evidence="1 2">CGMCC 4.1858</strain>
    </source>
</reference>
<proteinExistence type="predicted"/>
<keyword evidence="2" id="KW-1185">Reference proteome</keyword>
<dbReference type="InterPro" id="IPR036188">
    <property type="entry name" value="FAD/NAD-bd_sf"/>
</dbReference>
<dbReference type="EMBL" id="FZOF01000050">
    <property type="protein sequence ID" value="SNT58504.1"/>
    <property type="molecule type" value="Genomic_DNA"/>
</dbReference>
<accession>A0A239NVX9</accession>
<evidence type="ECO:0000313" key="1">
    <source>
        <dbReference type="EMBL" id="SNT58504.1"/>
    </source>
</evidence>
<dbReference type="Proteomes" id="UP000198280">
    <property type="component" value="Unassembled WGS sequence"/>
</dbReference>
<name>A0A239NVX9_9ACTN</name>
<organism evidence="1 2">
    <name type="scientific">Actinacidiphila glaucinigra</name>
    <dbReference type="NCBI Taxonomy" id="235986"/>
    <lineage>
        <taxon>Bacteria</taxon>
        <taxon>Bacillati</taxon>
        <taxon>Actinomycetota</taxon>
        <taxon>Actinomycetes</taxon>
        <taxon>Kitasatosporales</taxon>
        <taxon>Streptomycetaceae</taxon>
        <taxon>Actinacidiphila</taxon>
    </lineage>
</organism>